<proteinExistence type="predicted"/>
<reference evidence="1" key="1">
    <citation type="journal article" date="2020" name="Stud. Mycol.">
        <title>101 Dothideomycetes genomes: a test case for predicting lifestyles and emergence of pathogens.</title>
        <authorList>
            <person name="Haridas S."/>
            <person name="Albert R."/>
            <person name="Binder M."/>
            <person name="Bloem J."/>
            <person name="Labutti K."/>
            <person name="Salamov A."/>
            <person name="Andreopoulos B."/>
            <person name="Baker S."/>
            <person name="Barry K."/>
            <person name="Bills G."/>
            <person name="Bluhm B."/>
            <person name="Cannon C."/>
            <person name="Castanera R."/>
            <person name="Culley D."/>
            <person name="Daum C."/>
            <person name="Ezra D."/>
            <person name="Gonzalez J."/>
            <person name="Henrissat B."/>
            <person name="Kuo A."/>
            <person name="Liang C."/>
            <person name="Lipzen A."/>
            <person name="Lutzoni F."/>
            <person name="Magnuson J."/>
            <person name="Mondo S."/>
            <person name="Nolan M."/>
            <person name="Ohm R."/>
            <person name="Pangilinan J."/>
            <person name="Park H.-J."/>
            <person name="Ramirez L."/>
            <person name="Alfaro M."/>
            <person name="Sun H."/>
            <person name="Tritt A."/>
            <person name="Yoshinaga Y."/>
            <person name="Zwiers L.-H."/>
            <person name="Turgeon B."/>
            <person name="Goodwin S."/>
            <person name="Spatafora J."/>
            <person name="Crous P."/>
            <person name="Grigoriev I."/>
        </authorList>
    </citation>
    <scope>NUCLEOTIDE SEQUENCE</scope>
    <source>
        <strain evidence="1">CBS 110217</strain>
    </source>
</reference>
<gene>
    <name evidence="1" type="ORF">EK21DRAFT_100352</name>
</gene>
<organism evidence="1 2">
    <name type="scientific">Setomelanomma holmii</name>
    <dbReference type="NCBI Taxonomy" id="210430"/>
    <lineage>
        <taxon>Eukaryota</taxon>
        <taxon>Fungi</taxon>
        <taxon>Dikarya</taxon>
        <taxon>Ascomycota</taxon>
        <taxon>Pezizomycotina</taxon>
        <taxon>Dothideomycetes</taxon>
        <taxon>Pleosporomycetidae</taxon>
        <taxon>Pleosporales</taxon>
        <taxon>Pleosporineae</taxon>
        <taxon>Phaeosphaeriaceae</taxon>
        <taxon>Setomelanomma</taxon>
    </lineage>
</organism>
<keyword evidence="2" id="KW-1185">Reference proteome</keyword>
<name>A0A9P4LKS7_9PLEO</name>
<comment type="caution">
    <text evidence="1">The sequence shown here is derived from an EMBL/GenBank/DDBJ whole genome shotgun (WGS) entry which is preliminary data.</text>
</comment>
<dbReference type="InterPro" id="IPR021833">
    <property type="entry name" value="DUF3425"/>
</dbReference>
<dbReference type="EMBL" id="ML978188">
    <property type="protein sequence ID" value="KAF2030691.1"/>
    <property type="molecule type" value="Genomic_DNA"/>
</dbReference>
<dbReference type="PANTHER" id="PTHR38116">
    <property type="entry name" value="CHROMOSOME 7, WHOLE GENOME SHOTGUN SEQUENCE"/>
    <property type="match status" value="1"/>
</dbReference>
<dbReference type="Pfam" id="PF11905">
    <property type="entry name" value="DUF3425"/>
    <property type="match status" value="1"/>
</dbReference>
<dbReference type="PANTHER" id="PTHR38116:SF1">
    <property type="entry name" value="BZIP DOMAIN-CONTAINING PROTEIN"/>
    <property type="match status" value="1"/>
</dbReference>
<evidence type="ECO:0000313" key="1">
    <source>
        <dbReference type="EMBL" id="KAF2030691.1"/>
    </source>
</evidence>
<evidence type="ECO:0000313" key="2">
    <source>
        <dbReference type="Proteomes" id="UP000799777"/>
    </source>
</evidence>
<dbReference type="Proteomes" id="UP000799777">
    <property type="component" value="Unassembled WGS sequence"/>
</dbReference>
<sequence>MWDKPNTVGGISSVFWCTLGSTSSMLFALYSPVFQQTTTGQEVKDLAPHCRAAPCFNADDDWTGLTDAAARRKRQNRLNVRAYRNRPAQAQTSPFAPHWVEKEQAIVNLPRRQMRPQEALLPMSEPATTSIASAVFPLSSDHLIVLVQFNVLRGSLMNRQLLDHTLKVAFDEPPTTIPTDTHVFPRRTAHALHTLPLTLCPTQLQCTVPHPHWVDIIPHPQMRDNIINAIGGFDAEVLWLETVGRLFLGFGEEASAEAKGPFVKSFVGKWGWALKGCDEVLEATNRWRELRGEERIVAQPEDT</sequence>
<dbReference type="AlphaFoldDB" id="A0A9P4LKS7"/>
<accession>A0A9P4LKS7</accession>
<protein>
    <submittedName>
        <fullName evidence="1">Uncharacterized protein</fullName>
    </submittedName>
</protein>
<dbReference type="OrthoDB" id="2245989at2759"/>